<feature type="transmembrane region" description="Helical" evidence="1">
    <location>
        <begin position="477"/>
        <end position="499"/>
    </location>
</feature>
<protein>
    <submittedName>
        <fullName evidence="2">Glycosyl phosphatidyl inositol protein transamidase complex subunit</fullName>
    </submittedName>
</protein>
<dbReference type="PANTHER" id="PTHR13304">
    <property type="entry name" value="GLYCOSYLPHOSPHATIDYLINOSITOL ANCHOR ATTACHMENT 1 PROTEIN"/>
    <property type="match status" value="1"/>
</dbReference>
<evidence type="ECO:0000256" key="1">
    <source>
        <dbReference type="SAM" id="Phobius"/>
    </source>
</evidence>
<keyword evidence="1" id="KW-0472">Membrane</keyword>
<accession>A0A9W8CI39</accession>
<feature type="transmembrane region" description="Helical" evidence="1">
    <location>
        <begin position="310"/>
        <end position="330"/>
    </location>
</feature>
<keyword evidence="1" id="KW-0812">Transmembrane</keyword>
<feature type="transmembrane region" description="Helical" evidence="1">
    <location>
        <begin position="519"/>
        <end position="544"/>
    </location>
</feature>
<feature type="transmembrane region" description="Helical" evidence="1">
    <location>
        <begin position="364"/>
        <end position="384"/>
    </location>
</feature>
<dbReference type="InterPro" id="IPR007246">
    <property type="entry name" value="Gaa1"/>
</dbReference>
<dbReference type="GO" id="GO:0042765">
    <property type="term" value="C:GPI-anchor transamidase complex"/>
    <property type="evidence" value="ECO:0007669"/>
    <property type="project" value="InterPro"/>
</dbReference>
<organism evidence="2 3">
    <name type="scientific">Coemansia asiatica</name>
    <dbReference type="NCBI Taxonomy" id="1052880"/>
    <lineage>
        <taxon>Eukaryota</taxon>
        <taxon>Fungi</taxon>
        <taxon>Fungi incertae sedis</taxon>
        <taxon>Zoopagomycota</taxon>
        <taxon>Kickxellomycotina</taxon>
        <taxon>Kickxellomycetes</taxon>
        <taxon>Kickxellales</taxon>
        <taxon>Kickxellaceae</taxon>
        <taxon>Coemansia</taxon>
    </lineage>
</organism>
<keyword evidence="1" id="KW-1133">Transmembrane helix</keyword>
<dbReference type="PANTHER" id="PTHR13304:SF0">
    <property type="entry name" value="GLYCOSYLPHOSPHATIDYLINOSITOL ANCHOR ATTACHMENT 1 PROTEIN"/>
    <property type="match status" value="1"/>
</dbReference>
<reference evidence="2" key="1">
    <citation type="submission" date="2022-07" db="EMBL/GenBank/DDBJ databases">
        <title>Phylogenomic reconstructions and comparative analyses of Kickxellomycotina fungi.</title>
        <authorList>
            <person name="Reynolds N.K."/>
            <person name="Stajich J.E."/>
            <person name="Barry K."/>
            <person name="Grigoriev I.V."/>
            <person name="Crous P."/>
            <person name="Smith M.E."/>
        </authorList>
    </citation>
    <scope>NUCLEOTIDE SEQUENCE</scope>
    <source>
        <strain evidence="2">NBRC 105413</strain>
    </source>
</reference>
<comment type="caution">
    <text evidence="2">The sequence shown here is derived from an EMBL/GenBank/DDBJ whole genome shotgun (WGS) entry which is preliminary data.</text>
</comment>
<feature type="transmembrane region" description="Helical" evidence="1">
    <location>
        <begin position="433"/>
        <end position="465"/>
    </location>
</feature>
<dbReference type="Pfam" id="PF04114">
    <property type="entry name" value="Gaa1"/>
    <property type="match status" value="1"/>
</dbReference>
<dbReference type="Gene3D" id="3.40.630.10">
    <property type="entry name" value="Zn peptidases"/>
    <property type="match status" value="1"/>
</dbReference>
<dbReference type="GO" id="GO:0016255">
    <property type="term" value="P:attachment of GPI anchor to protein"/>
    <property type="evidence" value="ECO:0007669"/>
    <property type="project" value="TreeGrafter"/>
</dbReference>
<dbReference type="Proteomes" id="UP001145021">
    <property type="component" value="Unassembled WGS sequence"/>
</dbReference>
<dbReference type="EMBL" id="JANBOH010000341">
    <property type="protein sequence ID" value="KAJ1642770.1"/>
    <property type="molecule type" value="Genomic_DNA"/>
</dbReference>
<evidence type="ECO:0000313" key="2">
    <source>
        <dbReference type="EMBL" id="KAJ1642770.1"/>
    </source>
</evidence>
<name>A0A9W8CI39_9FUNG</name>
<keyword evidence="3" id="KW-1185">Reference proteome</keyword>
<evidence type="ECO:0000313" key="3">
    <source>
        <dbReference type="Proteomes" id="UP001145021"/>
    </source>
</evidence>
<gene>
    <name evidence="2" type="primary">GAA1</name>
    <name evidence="2" type="ORF">LPJ64_005408</name>
</gene>
<dbReference type="AlphaFoldDB" id="A0A9W8CI39"/>
<sequence>MMPGQVDVGFGSHGHMEAMRQMDPAMHMEGDKRAEHVQRVFESLGLDCEIQRFGSSNSVDKGLRGNNVHGVLRAPRSDAVEALVIAASWETKNGTNANAVRLLAGLAKYAAEQVYWAKDLVFLVTDSGERGTEEWLRAYHGEGGMLQVRSGLIQAALALDLPPAHSYGGISLHFEGRSGQLPNLDFLNIIKHVARQERLPAVVHALPDMPRSSSIMEKYLRSARLLLRQVRAQAVGSTVGVHAPFLRYGIDALTVVGMERADGRASNLVSVGRTVEATLRSLNNLLERFHQSFFFYLLSSDKKFISIGNYVPAVAMLAAALLFHAMHLWWFQGPDSARSETPGDRIARINTYHQFLRSSLPGSAASFVRVHVMGAILFAVPFVVPKVVLTDSTATGYVFTMFVASVTLILHLADSMWSPHMVSDWRQLKALAAVYVAWVVACLSVMNFSLAIAVFVVAGMPLIFTRFKDKPSRAHRACAVAMLVAFSPAVVLSAARYLLDCEMADLSRSLFRLFLKDYSFFGSAVYPLICLVYWPVNMLCMVIAMMP</sequence>
<feature type="transmembrane region" description="Helical" evidence="1">
    <location>
        <begin position="396"/>
        <end position="413"/>
    </location>
</feature>
<proteinExistence type="predicted"/>